<dbReference type="GO" id="GO:0046872">
    <property type="term" value="F:metal ion binding"/>
    <property type="evidence" value="ECO:0007669"/>
    <property type="project" value="UniProtKB-KW"/>
</dbReference>
<dbReference type="CDD" id="cd00114">
    <property type="entry name" value="LIGANc"/>
    <property type="match status" value="1"/>
</dbReference>
<reference evidence="16" key="1">
    <citation type="submission" date="2021-07" db="EMBL/GenBank/DDBJ databases">
        <title>Aureisphaera sp. CAU 1614 isolated from sea sediment.</title>
        <authorList>
            <person name="Kim W."/>
        </authorList>
    </citation>
    <scope>NUCLEOTIDE SEQUENCE</scope>
    <source>
        <strain evidence="16">CAU 1614</strain>
    </source>
</reference>
<evidence type="ECO:0000256" key="12">
    <source>
        <dbReference type="ARBA" id="ARBA00034005"/>
    </source>
</evidence>
<sequence>MNIEQQITQLRDELREHNYNYYVLDSPTISDFEFDQKLKLLQKLEAENPQFFDSNSPTLRVGGEITKNFETVPHRFRMYSLDNSYSKEDLEDWETRIKKMVDGAVEYTCELKYDGASMSLTYEHGKLIKAVTRGDGVQGDDVTTNVKTIKSVPLQLKGDYPESFDIRGEIILPLAGFAKMNEERLEVGEELYRNPRNTASGSLKLQDSAEVAKRPLDCLLYSLKADRLPFKTQFEGLQKAREWGFKVPNEAKLAKSIDEVLEYINYWDIHRHDLPYEIDGVVVKVNNLQQQEELGYTAKAPRWAMAYKFKAEQVTTVLNEITYQVGRTGAITPVANLEPVELAGTIVKRASLHNADQIEKLDIREGDTVFVEKGGEIIPKIVAVEFSKRPIHSPPTLYITHCPECETKLVRKEGEAQHYCPNFEGCPPQIIGRIQHFISRKAMDIEGLGGETVALFVNNKLINTYADLYELKTEDVIPLERMAEKSAENLVNGIEASKQIPFERVLFGLGIRYVGETVAKKLAKHFKTIDALAVATFEELIAVDEIGDRIAESVITFFASEENRETIQRLKNRGVQLEISAEKLANQTDKLQGNIFVVSGVFTQVSRDELKKLIEDNGGKVSSSISSKTNYVVAGDNMGPSKKTKAETLGVAIISEDDFLKMIA</sequence>
<feature type="binding site" evidence="14">
    <location>
        <position position="426"/>
    </location>
    <ligand>
        <name>Zn(2+)</name>
        <dbReference type="ChEBI" id="CHEBI:29105"/>
    </ligand>
</feature>
<dbReference type="EMBL" id="JAHWDP010000003">
    <property type="protein sequence ID" value="MBW2938400.1"/>
    <property type="molecule type" value="Genomic_DNA"/>
</dbReference>
<dbReference type="Pfam" id="PF01653">
    <property type="entry name" value="DNA_ligase_aden"/>
    <property type="match status" value="1"/>
</dbReference>
<dbReference type="SMART" id="SM00292">
    <property type="entry name" value="BRCT"/>
    <property type="match status" value="1"/>
</dbReference>
<feature type="binding site" evidence="14">
    <location>
        <position position="420"/>
    </location>
    <ligand>
        <name>Zn(2+)</name>
        <dbReference type="ChEBI" id="CHEBI:29105"/>
    </ligand>
</feature>
<dbReference type="AlphaFoldDB" id="A0A9X1FQ02"/>
<feature type="active site" description="N6-AMP-lysine intermediate" evidence="14">
    <location>
        <position position="112"/>
    </location>
</feature>
<dbReference type="PROSITE" id="PS50172">
    <property type="entry name" value="BRCT"/>
    <property type="match status" value="1"/>
</dbReference>
<dbReference type="HAMAP" id="MF_01588">
    <property type="entry name" value="DNA_ligase_A"/>
    <property type="match status" value="1"/>
</dbReference>
<keyword evidence="14" id="KW-0464">Manganese</keyword>
<comment type="caution">
    <text evidence="16">The sequence shown here is derived from an EMBL/GenBank/DDBJ whole genome shotgun (WGS) entry which is preliminary data.</text>
</comment>
<keyword evidence="4 14" id="KW-0436">Ligase</keyword>
<dbReference type="InterPro" id="IPR041663">
    <property type="entry name" value="DisA/LigA_HHH"/>
</dbReference>
<dbReference type="GO" id="GO:0003911">
    <property type="term" value="F:DNA ligase (NAD+) activity"/>
    <property type="evidence" value="ECO:0007669"/>
    <property type="project" value="UniProtKB-UniRule"/>
</dbReference>
<evidence type="ECO:0000256" key="8">
    <source>
        <dbReference type="ARBA" id="ARBA00022833"/>
    </source>
</evidence>
<proteinExistence type="inferred from homology"/>
<feature type="binding site" evidence="14">
    <location>
        <position position="110"/>
    </location>
    <ligand>
        <name>NAD(+)</name>
        <dbReference type="ChEBI" id="CHEBI:57540"/>
    </ligand>
</feature>
<feature type="binding site" evidence="14">
    <location>
        <position position="169"/>
    </location>
    <ligand>
        <name>NAD(+)</name>
        <dbReference type="ChEBI" id="CHEBI:57540"/>
    </ligand>
</feature>
<evidence type="ECO:0000256" key="9">
    <source>
        <dbReference type="ARBA" id="ARBA00022842"/>
    </source>
</evidence>
<comment type="catalytic activity">
    <reaction evidence="12 14">
        <text>NAD(+) + (deoxyribonucleotide)n-3'-hydroxyl + 5'-phospho-(deoxyribonucleotide)m = (deoxyribonucleotide)n+m + AMP + beta-nicotinamide D-nucleotide.</text>
        <dbReference type="EC" id="6.5.1.2"/>
    </reaction>
</comment>
<dbReference type="RefSeq" id="WP_219052910.1">
    <property type="nucleotide sequence ID" value="NZ_JAHWDP010000003.1"/>
</dbReference>
<keyword evidence="17" id="KW-1185">Reference proteome</keyword>
<comment type="function">
    <text evidence="1 14">DNA ligase that catalyzes the formation of phosphodiester linkages between 5'-phosphoryl and 3'-hydroxyl groups in double-stranded DNA using NAD as a coenzyme and as the energy source for the reaction. It is essential for DNA replication and repair of damaged DNA.</text>
</comment>
<keyword evidence="5 14" id="KW-0235">DNA replication</keyword>
<feature type="binding site" evidence="14">
    <location>
        <position position="405"/>
    </location>
    <ligand>
        <name>Zn(2+)</name>
        <dbReference type="ChEBI" id="CHEBI:29105"/>
    </ligand>
</feature>
<gene>
    <name evidence="14 16" type="primary">ligA</name>
    <name evidence="16" type="ORF">KXJ69_09800</name>
</gene>
<dbReference type="NCBIfam" id="TIGR00575">
    <property type="entry name" value="dnlj"/>
    <property type="match status" value="1"/>
</dbReference>
<keyword evidence="8 14" id="KW-0862">Zinc</keyword>
<dbReference type="CDD" id="cd17748">
    <property type="entry name" value="BRCT_DNA_ligase_like"/>
    <property type="match status" value="1"/>
</dbReference>
<evidence type="ECO:0000256" key="4">
    <source>
        <dbReference type="ARBA" id="ARBA00022598"/>
    </source>
</evidence>
<dbReference type="PROSITE" id="PS01056">
    <property type="entry name" value="DNA_LIGASE_N2"/>
    <property type="match status" value="1"/>
</dbReference>
<dbReference type="FunFam" id="1.10.287.610:FF:000002">
    <property type="entry name" value="DNA ligase"/>
    <property type="match status" value="1"/>
</dbReference>
<evidence type="ECO:0000256" key="1">
    <source>
        <dbReference type="ARBA" id="ARBA00004067"/>
    </source>
</evidence>
<organism evidence="16 17">
    <name type="scientific">Halomarinibacterium sedimenti</name>
    <dbReference type="NCBI Taxonomy" id="2857106"/>
    <lineage>
        <taxon>Bacteria</taxon>
        <taxon>Pseudomonadati</taxon>
        <taxon>Bacteroidota</taxon>
        <taxon>Flavobacteriia</taxon>
        <taxon>Flavobacteriales</taxon>
        <taxon>Flavobacteriaceae</taxon>
        <taxon>Halomarinibacterium</taxon>
    </lineage>
</organism>
<dbReference type="InterPro" id="IPR004150">
    <property type="entry name" value="NAD_DNA_ligase_OB"/>
</dbReference>
<accession>A0A9X1FQ02</accession>
<evidence type="ECO:0000313" key="16">
    <source>
        <dbReference type="EMBL" id="MBW2938400.1"/>
    </source>
</evidence>
<feature type="binding site" evidence="14">
    <location>
        <begin position="80"/>
        <end position="81"/>
    </location>
    <ligand>
        <name>NAD(+)</name>
        <dbReference type="ChEBI" id="CHEBI:57540"/>
    </ligand>
</feature>
<keyword evidence="9 14" id="KW-0460">Magnesium</keyword>
<dbReference type="GO" id="GO:0006260">
    <property type="term" value="P:DNA replication"/>
    <property type="evidence" value="ECO:0007669"/>
    <property type="project" value="UniProtKB-KW"/>
</dbReference>
<dbReference type="Pfam" id="PF03120">
    <property type="entry name" value="OB_DNA_ligase"/>
    <property type="match status" value="1"/>
</dbReference>
<evidence type="ECO:0000256" key="10">
    <source>
        <dbReference type="ARBA" id="ARBA00023027"/>
    </source>
</evidence>
<dbReference type="InterPro" id="IPR033136">
    <property type="entry name" value="DNA_ligase_CS"/>
</dbReference>
<feature type="domain" description="BRCT" evidence="15">
    <location>
        <begin position="586"/>
        <end position="664"/>
    </location>
</feature>
<dbReference type="PANTHER" id="PTHR23389">
    <property type="entry name" value="CHROMOSOME TRANSMISSION FIDELITY FACTOR 18"/>
    <property type="match status" value="1"/>
</dbReference>
<evidence type="ECO:0000256" key="7">
    <source>
        <dbReference type="ARBA" id="ARBA00022763"/>
    </source>
</evidence>
<protein>
    <recommendedName>
        <fullName evidence="3 14">DNA ligase</fullName>
        <ecNumber evidence="2 14">6.5.1.2</ecNumber>
    </recommendedName>
    <alternativeName>
        <fullName evidence="14">Polydeoxyribonucleotide synthase [NAD(+)]</fullName>
    </alternativeName>
</protein>
<dbReference type="FunFam" id="2.40.50.140:FF:000012">
    <property type="entry name" value="DNA ligase"/>
    <property type="match status" value="1"/>
</dbReference>
<dbReference type="EC" id="6.5.1.2" evidence="2 14"/>
<dbReference type="Pfam" id="PF12826">
    <property type="entry name" value="HHH_2"/>
    <property type="match status" value="1"/>
</dbReference>
<feature type="binding site" evidence="14">
    <location>
        <begin position="31"/>
        <end position="35"/>
    </location>
    <ligand>
        <name>NAD(+)</name>
        <dbReference type="ChEBI" id="CHEBI:57540"/>
    </ligand>
</feature>
<evidence type="ECO:0000256" key="2">
    <source>
        <dbReference type="ARBA" id="ARBA00012722"/>
    </source>
</evidence>
<keyword evidence="11 14" id="KW-0234">DNA repair</keyword>
<feature type="binding site" evidence="14">
    <location>
        <position position="308"/>
    </location>
    <ligand>
        <name>NAD(+)</name>
        <dbReference type="ChEBI" id="CHEBI:57540"/>
    </ligand>
</feature>
<dbReference type="InterPro" id="IPR013840">
    <property type="entry name" value="DNAligase_N"/>
</dbReference>
<name>A0A9X1FQ02_9FLAO</name>
<keyword evidence="10 14" id="KW-0520">NAD</keyword>
<evidence type="ECO:0000256" key="5">
    <source>
        <dbReference type="ARBA" id="ARBA00022705"/>
    </source>
</evidence>
<dbReference type="InterPro" id="IPR013839">
    <property type="entry name" value="DNAligase_adenylation"/>
</dbReference>
<feature type="binding site" evidence="14">
    <location>
        <position position="133"/>
    </location>
    <ligand>
        <name>NAD(+)</name>
        <dbReference type="ChEBI" id="CHEBI:57540"/>
    </ligand>
</feature>
<dbReference type="Pfam" id="PF03119">
    <property type="entry name" value="DNA_ligase_ZBD"/>
    <property type="match status" value="1"/>
</dbReference>
<evidence type="ECO:0000313" key="17">
    <source>
        <dbReference type="Proteomes" id="UP001138686"/>
    </source>
</evidence>
<feature type="binding site" evidence="14">
    <location>
        <position position="402"/>
    </location>
    <ligand>
        <name>Zn(2+)</name>
        <dbReference type="ChEBI" id="CHEBI:29105"/>
    </ligand>
</feature>
<dbReference type="FunFam" id="1.10.150.20:FF:000007">
    <property type="entry name" value="DNA ligase"/>
    <property type="match status" value="1"/>
</dbReference>
<dbReference type="PIRSF" id="PIRSF001604">
    <property type="entry name" value="LigA"/>
    <property type="match status" value="1"/>
</dbReference>
<dbReference type="GO" id="GO:0005829">
    <property type="term" value="C:cytosol"/>
    <property type="evidence" value="ECO:0007669"/>
    <property type="project" value="TreeGrafter"/>
</dbReference>
<dbReference type="GO" id="GO:0006281">
    <property type="term" value="P:DNA repair"/>
    <property type="evidence" value="ECO:0007669"/>
    <property type="project" value="UniProtKB-KW"/>
</dbReference>
<evidence type="ECO:0000256" key="11">
    <source>
        <dbReference type="ARBA" id="ARBA00023204"/>
    </source>
</evidence>
<keyword evidence="6 14" id="KW-0479">Metal-binding</keyword>
<comment type="similarity">
    <text evidence="13 14">Belongs to the NAD-dependent DNA ligase family. LigA subfamily.</text>
</comment>
<dbReference type="InterPro" id="IPR001357">
    <property type="entry name" value="BRCT_dom"/>
</dbReference>
<evidence type="ECO:0000259" key="15">
    <source>
        <dbReference type="PROSITE" id="PS50172"/>
    </source>
</evidence>
<evidence type="ECO:0000256" key="13">
    <source>
        <dbReference type="ARBA" id="ARBA00060881"/>
    </source>
</evidence>
<comment type="cofactor">
    <cofactor evidence="14">
        <name>Mg(2+)</name>
        <dbReference type="ChEBI" id="CHEBI:18420"/>
    </cofactor>
    <cofactor evidence="14">
        <name>Mn(2+)</name>
        <dbReference type="ChEBI" id="CHEBI:29035"/>
    </cofactor>
</comment>
<dbReference type="InterPro" id="IPR004149">
    <property type="entry name" value="Znf_DNAligase_C4"/>
</dbReference>
<dbReference type="PANTHER" id="PTHR23389:SF9">
    <property type="entry name" value="DNA LIGASE"/>
    <property type="match status" value="1"/>
</dbReference>
<dbReference type="Proteomes" id="UP001138686">
    <property type="component" value="Unassembled WGS sequence"/>
</dbReference>
<dbReference type="FunFam" id="3.30.470.30:FF:000001">
    <property type="entry name" value="DNA ligase"/>
    <property type="match status" value="1"/>
</dbReference>
<evidence type="ECO:0000256" key="6">
    <source>
        <dbReference type="ARBA" id="ARBA00022723"/>
    </source>
</evidence>
<evidence type="ECO:0000256" key="3">
    <source>
        <dbReference type="ARBA" id="ARBA00013308"/>
    </source>
</evidence>
<dbReference type="FunFam" id="1.10.150.20:FF:000006">
    <property type="entry name" value="DNA ligase"/>
    <property type="match status" value="1"/>
</dbReference>
<feature type="binding site" evidence="14">
    <location>
        <position position="284"/>
    </location>
    <ligand>
        <name>NAD(+)</name>
        <dbReference type="ChEBI" id="CHEBI:57540"/>
    </ligand>
</feature>
<evidence type="ECO:0000256" key="14">
    <source>
        <dbReference type="HAMAP-Rule" id="MF_01588"/>
    </source>
</evidence>
<dbReference type="Pfam" id="PF00533">
    <property type="entry name" value="BRCT"/>
    <property type="match status" value="1"/>
</dbReference>
<keyword evidence="7 14" id="KW-0227">DNA damage</keyword>
<dbReference type="InterPro" id="IPR001679">
    <property type="entry name" value="DNA_ligase"/>
</dbReference>
<dbReference type="NCBIfam" id="NF005932">
    <property type="entry name" value="PRK07956.1"/>
    <property type="match status" value="1"/>
</dbReference>
<dbReference type="SMART" id="SM00532">
    <property type="entry name" value="LIGANc"/>
    <property type="match status" value="1"/>
</dbReference>